<name>A0A543HU52_9MICO</name>
<gene>
    <name evidence="1" type="ORF">FBY41_1806</name>
</gene>
<comment type="caution">
    <text evidence="1">The sequence shown here is derived from an EMBL/GenBank/DDBJ whole genome shotgun (WGS) entry which is preliminary data.</text>
</comment>
<dbReference type="Proteomes" id="UP000316747">
    <property type="component" value="Unassembled WGS sequence"/>
</dbReference>
<protein>
    <submittedName>
        <fullName evidence="1">Uncharacterized protein</fullName>
    </submittedName>
</protein>
<keyword evidence="2" id="KW-1185">Reference proteome</keyword>
<organism evidence="1 2">
    <name type="scientific">Humibacillus xanthopallidus</name>
    <dbReference type="NCBI Taxonomy" id="412689"/>
    <lineage>
        <taxon>Bacteria</taxon>
        <taxon>Bacillati</taxon>
        <taxon>Actinomycetota</taxon>
        <taxon>Actinomycetes</taxon>
        <taxon>Micrococcales</taxon>
        <taxon>Intrasporangiaceae</taxon>
        <taxon>Humibacillus</taxon>
    </lineage>
</organism>
<dbReference type="OrthoDB" id="4872130at2"/>
<sequence>MPPDAEAADPWSVTVRGSFFVGRCGTCAWTGPARRARFSVAADMTAHEVLCRSAATQDVPIPAGARVTAEVGEVVASGRERLSAQGRS</sequence>
<accession>A0A543HU52</accession>
<evidence type="ECO:0000313" key="1">
    <source>
        <dbReference type="EMBL" id="TQM61789.1"/>
    </source>
</evidence>
<evidence type="ECO:0000313" key="2">
    <source>
        <dbReference type="Proteomes" id="UP000316747"/>
    </source>
</evidence>
<dbReference type="AlphaFoldDB" id="A0A543HU52"/>
<proteinExistence type="predicted"/>
<dbReference type="EMBL" id="VFPM01000002">
    <property type="protein sequence ID" value="TQM61789.1"/>
    <property type="molecule type" value="Genomic_DNA"/>
</dbReference>
<dbReference type="RefSeq" id="WP_141843653.1">
    <property type="nucleotide sequence ID" value="NZ_VFPM01000002.1"/>
</dbReference>
<reference evidence="1 2" key="1">
    <citation type="submission" date="2019-06" db="EMBL/GenBank/DDBJ databases">
        <title>Genome sequencing of plant associated microbes to promote plant fitness in Sorghum bicolor and Oryza sativa.</title>
        <authorList>
            <person name="Coleman-Derr D."/>
        </authorList>
    </citation>
    <scope>NUCLEOTIDE SEQUENCE [LARGE SCALE GENOMIC DNA]</scope>
    <source>
        <strain evidence="1 2">KV-663</strain>
    </source>
</reference>